<evidence type="ECO:0000313" key="2">
    <source>
        <dbReference type="EMBL" id="SBR46777.1"/>
    </source>
</evidence>
<feature type="region of interest" description="Disordered" evidence="1">
    <location>
        <begin position="13"/>
        <end position="32"/>
    </location>
</feature>
<protein>
    <submittedName>
        <fullName evidence="2">Uncharacterized protein</fullName>
    </submittedName>
</protein>
<reference evidence="2" key="2">
    <citation type="submission" date="2016-06" db="EMBL/GenBank/DDBJ databases">
        <title>The genome of a short-lived fish provides insights into sex chromosome evolution and the genetic control of aging.</title>
        <authorList>
            <person name="Reichwald K."/>
            <person name="Felder M."/>
            <person name="Petzold A."/>
            <person name="Koch P."/>
            <person name="Groth M."/>
            <person name="Platzer M."/>
        </authorList>
    </citation>
    <scope>NUCLEOTIDE SEQUENCE</scope>
    <source>
        <tissue evidence="2">Brain</tissue>
    </source>
</reference>
<name>A0A1A8LQA2_9TELE</name>
<feature type="non-terminal residue" evidence="2">
    <location>
        <position position="1"/>
    </location>
</feature>
<evidence type="ECO:0000256" key="1">
    <source>
        <dbReference type="SAM" id="MobiDB-lite"/>
    </source>
</evidence>
<dbReference type="EMBL" id="HAEF01008527">
    <property type="protein sequence ID" value="SBR46777.1"/>
    <property type="molecule type" value="Transcribed_RNA"/>
</dbReference>
<gene>
    <name evidence="2" type="primary">Nfu_g_1_020846</name>
</gene>
<proteinExistence type="predicted"/>
<dbReference type="AlphaFoldDB" id="A0A1A8LQA2"/>
<organism evidence="2">
    <name type="scientific">Nothobranchius pienaari</name>
    <dbReference type="NCBI Taxonomy" id="704102"/>
    <lineage>
        <taxon>Eukaryota</taxon>
        <taxon>Metazoa</taxon>
        <taxon>Chordata</taxon>
        <taxon>Craniata</taxon>
        <taxon>Vertebrata</taxon>
        <taxon>Euteleostomi</taxon>
        <taxon>Actinopterygii</taxon>
        <taxon>Neopterygii</taxon>
        <taxon>Teleostei</taxon>
        <taxon>Neoteleostei</taxon>
        <taxon>Acanthomorphata</taxon>
        <taxon>Ovalentaria</taxon>
        <taxon>Atherinomorphae</taxon>
        <taxon>Cyprinodontiformes</taxon>
        <taxon>Nothobranchiidae</taxon>
        <taxon>Nothobranchius</taxon>
    </lineage>
</organism>
<sequence>FLRVNSLHDRQLTGQQVQAQLNGGRSKQVSASTVKRRLELQV</sequence>
<accession>A0A1A8LQA2</accession>
<reference evidence="2" key="1">
    <citation type="submission" date="2016-05" db="EMBL/GenBank/DDBJ databases">
        <authorList>
            <person name="Lavstsen T."/>
            <person name="Jespersen J.S."/>
        </authorList>
    </citation>
    <scope>NUCLEOTIDE SEQUENCE</scope>
    <source>
        <tissue evidence="2">Brain</tissue>
    </source>
</reference>